<proteinExistence type="inferred from homology"/>
<evidence type="ECO:0000259" key="5">
    <source>
        <dbReference type="Pfam" id="PF00496"/>
    </source>
</evidence>
<dbReference type="InterPro" id="IPR023765">
    <property type="entry name" value="SBP_5_CS"/>
</dbReference>
<dbReference type="Proteomes" id="UP000297597">
    <property type="component" value="Unassembled WGS sequence"/>
</dbReference>
<evidence type="ECO:0000256" key="4">
    <source>
        <dbReference type="ARBA" id="ARBA00022729"/>
    </source>
</evidence>
<feature type="domain" description="Solute-binding protein family 5" evidence="5">
    <location>
        <begin position="81"/>
        <end position="443"/>
    </location>
</feature>
<dbReference type="GO" id="GO:0015833">
    <property type="term" value="P:peptide transport"/>
    <property type="evidence" value="ECO:0007669"/>
    <property type="project" value="TreeGrafter"/>
</dbReference>
<keyword evidence="3" id="KW-0813">Transport</keyword>
<dbReference type="GO" id="GO:1904680">
    <property type="term" value="F:peptide transmembrane transporter activity"/>
    <property type="evidence" value="ECO:0007669"/>
    <property type="project" value="TreeGrafter"/>
</dbReference>
<dbReference type="InterPro" id="IPR039424">
    <property type="entry name" value="SBP_5"/>
</dbReference>
<dbReference type="SUPFAM" id="SSF53850">
    <property type="entry name" value="Periplasmic binding protein-like II"/>
    <property type="match status" value="1"/>
</dbReference>
<dbReference type="GO" id="GO:0043190">
    <property type="term" value="C:ATP-binding cassette (ABC) transporter complex"/>
    <property type="evidence" value="ECO:0007669"/>
    <property type="project" value="InterPro"/>
</dbReference>
<gene>
    <name evidence="6" type="primary">hbpA</name>
    <name evidence="6" type="ORF">Pmgp_03413</name>
</gene>
<dbReference type="Pfam" id="PF00496">
    <property type="entry name" value="SBP_bac_5"/>
    <property type="match status" value="1"/>
</dbReference>
<dbReference type="EMBL" id="QFFZ01000061">
    <property type="protein sequence ID" value="TEB09061.1"/>
    <property type="molecule type" value="Genomic_DNA"/>
</dbReference>
<evidence type="ECO:0000256" key="3">
    <source>
        <dbReference type="ARBA" id="ARBA00022448"/>
    </source>
</evidence>
<accession>A0A4Y7RJS9</accession>
<organism evidence="6 7">
    <name type="scientific">Pelotomaculum propionicicum</name>
    <dbReference type="NCBI Taxonomy" id="258475"/>
    <lineage>
        <taxon>Bacteria</taxon>
        <taxon>Bacillati</taxon>
        <taxon>Bacillota</taxon>
        <taxon>Clostridia</taxon>
        <taxon>Eubacteriales</taxon>
        <taxon>Desulfotomaculaceae</taxon>
        <taxon>Pelotomaculum</taxon>
    </lineage>
</organism>
<dbReference type="PIRSF" id="PIRSF002741">
    <property type="entry name" value="MppA"/>
    <property type="match status" value="1"/>
</dbReference>
<dbReference type="CDD" id="cd08493">
    <property type="entry name" value="PBP2_DppA_like"/>
    <property type="match status" value="1"/>
</dbReference>
<dbReference type="GO" id="GO:0042597">
    <property type="term" value="C:periplasmic space"/>
    <property type="evidence" value="ECO:0007669"/>
    <property type="project" value="UniProtKB-ARBA"/>
</dbReference>
<comment type="caution">
    <text evidence="6">The sequence shown here is derived from an EMBL/GenBank/DDBJ whole genome shotgun (WGS) entry which is preliminary data.</text>
</comment>
<protein>
    <submittedName>
        <fullName evidence="6">Heme-binding protein A</fullName>
    </submittedName>
</protein>
<dbReference type="PANTHER" id="PTHR30290:SF9">
    <property type="entry name" value="OLIGOPEPTIDE-BINDING PROTEIN APPA"/>
    <property type="match status" value="1"/>
</dbReference>
<keyword evidence="7" id="KW-1185">Reference proteome</keyword>
<dbReference type="OrthoDB" id="137511at2"/>
<evidence type="ECO:0000256" key="1">
    <source>
        <dbReference type="ARBA" id="ARBA00004193"/>
    </source>
</evidence>
<comment type="similarity">
    <text evidence="2">Belongs to the bacterial solute-binding protein 5 family.</text>
</comment>
<evidence type="ECO:0000313" key="6">
    <source>
        <dbReference type="EMBL" id="TEB09061.1"/>
    </source>
</evidence>
<name>A0A4Y7RJS9_9FIRM</name>
<dbReference type="InterPro" id="IPR000914">
    <property type="entry name" value="SBP_5_dom"/>
</dbReference>
<dbReference type="Gene3D" id="3.40.190.10">
    <property type="entry name" value="Periplasmic binding protein-like II"/>
    <property type="match status" value="1"/>
</dbReference>
<dbReference type="InterPro" id="IPR030678">
    <property type="entry name" value="Peptide/Ni-bd"/>
</dbReference>
<reference evidence="6 7" key="1">
    <citation type="journal article" date="2018" name="Environ. Microbiol.">
        <title>Novel energy conservation strategies and behaviour of Pelotomaculum schinkii driving syntrophic propionate catabolism.</title>
        <authorList>
            <person name="Hidalgo-Ahumada C.A.P."/>
            <person name="Nobu M.K."/>
            <person name="Narihiro T."/>
            <person name="Tamaki H."/>
            <person name="Liu W.T."/>
            <person name="Kamagata Y."/>
            <person name="Stams A.J.M."/>
            <person name="Imachi H."/>
            <person name="Sousa D.Z."/>
        </authorList>
    </citation>
    <scope>NUCLEOTIDE SEQUENCE [LARGE SCALE GENOMIC DNA]</scope>
    <source>
        <strain evidence="6 7">MGP</strain>
    </source>
</reference>
<dbReference type="Gene3D" id="3.10.105.10">
    <property type="entry name" value="Dipeptide-binding Protein, Domain 3"/>
    <property type="match status" value="1"/>
</dbReference>
<keyword evidence="4" id="KW-0732">Signal</keyword>
<evidence type="ECO:0000256" key="2">
    <source>
        <dbReference type="ARBA" id="ARBA00005695"/>
    </source>
</evidence>
<sequence length="528" mass="59047">MRQLKTITLGLLLILPLFLFGHSSILPVSGRLFGLQKETLVYARSTDSTVLDPAFSLDEESNKVITNIFEGLVRFKPGTSTIEPCLAEAWRVSPDGREWTFYLRRDVKFHDGTPFNSEAVRYSVERQMPAQRTDRASYASFTFGMVENIITPDPYTVKFILKYPYAPFLNNLAMASSAPIVSPSAASALGEAFSEKPVGTGPYRFVNWEKGKNITLKENRDYWGKLPDCPTLVFTVIKNSRLRSLALKMGLVDIVDGIAIADARFLEQKGFPILKKNGLDLNYLGFFTDKQPFNNPAVRKAVCMLIDRKQIIEGLFQNASIEAISPLPPGVLGYDPNSRPIPYDPAVAKELLARSGYAEGLKIKIITYNNTRPYNPAGGEKLAATLKAELAKAGIEAEVKLYPWEQYKEALLQEEGDAFLYGWISDNGDPDNFLYTLLSSAQIESGLNTARYRNSEVDLLLARAQQETEPTLREQAYRNAAKIVVNDAPWLFLNHSLKIYATTTRIEGFVPHFAGFTPLNSIKKQKLN</sequence>
<dbReference type="Gene3D" id="3.90.76.10">
    <property type="entry name" value="Dipeptide-binding Protein, Domain 1"/>
    <property type="match status" value="1"/>
</dbReference>
<comment type="subcellular location">
    <subcellularLocation>
        <location evidence="1">Cell membrane</location>
        <topology evidence="1">Lipid-anchor</topology>
    </subcellularLocation>
</comment>
<dbReference type="PROSITE" id="PS01040">
    <property type="entry name" value="SBP_BACTERIAL_5"/>
    <property type="match status" value="1"/>
</dbReference>
<dbReference type="AlphaFoldDB" id="A0A4Y7RJS9"/>
<evidence type="ECO:0000313" key="7">
    <source>
        <dbReference type="Proteomes" id="UP000297597"/>
    </source>
</evidence>
<dbReference type="PANTHER" id="PTHR30290">
    <property type="entry name" value="PERIPLASMIC BINDING COMPONENT OF ABC TRANSPORTER"/>
    <property type="match status" value="1"/>
</dbReference>